<name>A0ABV6XNC2_9ACTN</name>
<dbReference type="EMBL" id="JBEUKS010000004">
    <property type="protein sequence ID" value="MFC1439507.1"/>
    <property type="molecule type" value="Genomic_DNA"/>
</dbReference>
<feature type="region of interest" description="Disordered" evidence="1">
    <location>
        <begin position="80"/>
        <end position="143"/>
    </location>
</feature>
<comment type="caution">
    <text evidence="2">The sequence shown here is derived from an EMBL/GenBank/DDBJ whole genome shotgun (WGS) entry which is preliminary data.</text>
</comment>
<organism evidence="2 3">
    <name type="scientific">Streptacidiphilus jeojiensis</name>
    <dbReference type="NCBI Taxonomy" id="3229225"/>
    <lineage>
        <taxon>Bacteria</taxon>
        <taxon>Bacillati</taxon>
        <taxon>Actinomycetota</taxon>
        <taxon>Actinomycetes</taxon>
        <taxon>Kitasatosporales</taxon>
        <taxon>Streptomycetaceae</taxon>
        <taxon>Streptacidiphilus</taxon>
    </lineage>
</organism>
<dbReference type="Proteomes" id="UP001592581">
    <property type="component" value="Unassembled WGS sequence"/>
</dbReference>
<evidence type="ECO:0000256" key="1">
    <source>
        <dbReference type="SAM" id="MobiDB-lite"/>
    </source>
</evidence>
<gene>
    <name evidence="2" type="ORF">ABUW04_14695</name>
</gene>
<evidence type="ECO:0000313" key="2">
    <source>
        <dbReference type="EMBL" id="MFC1439507.1"/>
    </source>
</evidence>
<dbReference type="RefSeq" id="WP_380564962.1">
    <property type="nucleotide sequence ID" value="NZ_JBEUKS010000004.1"/>
</dbReference>
<proteinExistence type="predicted"/>
<feature type="compositionally biased region" description="Low complexity" evidence="1">
    <location>
        <begin position="82"/>
        <end position="103"/>
    </location>
</feature>
<reference evidence="2 3" key="1">
    <citation type="submission" date="2024-06" db="EMBL/GenBank/DDBJ databases">
        <authorList>
            <person name="Lee S.D."/>
        </authorList>
    </citation>
    <scope>NUCLEOTIDE SEQUENCE [LARGE SCALE GENOMIC DNA]</scope>
    <source>
        <strain evidence="2 3">N1-10</strain>
    </source>
</reference>
<protein>
    <submittedName>
        <fullName evidence="2">Uncharacterized protein</fullName>
    </submittedName>
</protein>
<evidence type="ECO:0000313" key="3">
    <source>
        <dbReference type="Proteomes" id="UP001592581"/>
    </source>
</evidence>
<accession>A0ABV6XNC2</accession>
<keyword evidence="3" id="KW-1185">Reference proteome</keyword>
<sequence length="158" mass="15466">MTAADTAARSRVRAQESVDFQEFAVGRSGQLFRTAFLLTAGDAHLAEDLVQEALGQALAGAAVLGVVAAVGIPLLGGGGSGTAPVGTAPAPTARTAVTAGPTGSLLESAQGSVDDLPRGDGRIAAGTDDAAGHRTGNRLGLGPGVEVAPCRLPARSDG</sequence>